<reference evidence="1 2" key="1">
    <citation type="submission" date="2013-01" db="EMBL/GenBank/DDBJ databases">
        <title>The Genome Sequence of Clostridium colicanis 209318.</title>
        <authorList>
            <consortium name="The Broad Institute Genome Sequencing Platform"/>
            <person name="Earl A."/>
            <person name="Ward D."/>
            <person name="Feldgarden M."/>
            <person name="Gevers D."/>
            <person name="Courvalin P."/>
            <person name="Lambert T."/>
            <person name="Walker B."/>
            <person name="Young S.K."/>
            <person name="Zeng Q."/>
            <person name="Gargeya S."/>
            <person name="Fitzgerald M."/>
            <person name="Haas B."/>
            <person name="Abouelleil A."/>
            <person name="Alvarado L."/>
            <person name="Arachchi H.M."/>
            <person name="Berlin A.M."/>
            <person name="Chapman S.B."/>
            <person name="Dewar J."/>
            <person name="Goldberg J."/>
            <person name="Griggs A."/>
            <person name="Gujja S."/>
            <person name="Hansen M."/>
            <person name="Howarth C."/>
            <person name="Imamovic A."/>
            <person name="Larimer J."/>
            <person name="McCowan C."/>
            <person name="Murphy C."/>
            <person name="Neiman D."/>
            <person name="Pearson M."/>
            <person name="Priest M."/>
            <person name="Roberts A."/>
            <person name="Saif S."/>
            <person name="Shea T."/>
            <person name="Sisk P."/>
            <person name="Sykes S."/>
            <person name="Wortman J."/>
            <person name="Nusbaum C."/>
            <person name="Birren B."/>
        </authorList>
    </citation>
    <scope>NUCLEOTIDE SEQUENCE [LARGE SCALE GENOMIC DNA]</scope>
    <source>
        <strain evidence="1 2">209318</strain>
    </source>
</reference>
<dbReference type="EMBL" id="AGYT01000008">
    <property type="protein sequence ID" value="ENZ01671.1"/>
    <property type="molecule type" value="Genomic_DNA"/>
</dbReference>
<proteinExistence type="predicted"/>
<evidence type="ECO:0000313" key="1">
    <source>
        <dbReference type="EMBL" id="ENZ01671.1"/>
    </source>
</evidence>
<dbReference type="eggNOG" id="ENOG5030VKS">
    <property type="taxonomic scope" value="Bacteria"/>
</dbReference>
<dbReference type="Proteomes" id="UP000013097">
    <property type="component" value="Unassembled WGS sequence"/>
</dbReference>
<gene>
    <name evidence="1" type="ORF">HMPREF1092_00905</name>
</gene>
<sequence>MHNLFKICKGDRKMKFENLRKEDRELIKRSMLNHSVSLTSEALECKEAMSKEAYEKTMRDADRLIFLVNVLNDRKNYD</sequence>
<dbReference type="AlphaFoldDB" id="N9WF55"/>
<dbReference type="HOGENOM" id="CLU_2615767_0_0_9"/>
<comment type="caution">
    <text evidence="1">The sequence shown here is derived from an EMBL/GenBank/DDBJ whole genome shotgun (WGS) entry which is preliminary data.</text>
</comment>
<organism evidence="1 2">
    <name type="scientific">Clostridium thermobutyricum</name>
    <dbReference type="NCBI Taxonomy" id="29372"/>
    <lineage>
        <taxon>Bacteria</taxon>
        <taxon>Bacillati</taxon>
        <taxon>Bacillota</taxon>
        <taxon>Clostridia</taxon>
        <taxon>Eubacteriales</taxon>
        <taxon>Clostridiaceae</taxon>
        <taxon>Clostridium</taxon>
    </lineage>
</organism>
<keyword evidence="2" id="KW-1185">Reference proteome</keyword>
<protein>
    <submittedName>
        <fullName evidence="1">Uncharacterized protein</fullName>
    </submittedName>
</protein>
<dbReference type="PATRIC" id="fig|999411.4.peg.878"/>
<name>N9WF55_9CLOT</name>
<evidence type="ECO:0000313" key="2">
    <source>
        <dbReference type="Proteomes" id="UP000013097"/>
    </source>
</evidence>
<accession>N9WF55</accession>